<evidence type="ECO:0000313" key="3">
    <source>
        <dbReference type="Proteomes" id="UP001409291"/>
    </source>
</evidence>
<protein>
    <submittedName>
        <fullName evidence="2">Uncharacterized protein</fullName>
    </submittedName>
</protein>
<dbReference type="Proteomes" id="UP001409291">
    <property type="component" value="Unassembled WGS sequence"/>
</dbReference>
<keyword evidence="3" id="KW-1185">Reference proteome</keyword>
<name>A0ABV0BS46_9SPHI</name>
<gene>
    <name evidence="2" type="ORF">ABE541_09830</name>
</gene>
<keyword evidence="1" id="KW-1133">Transmembrane helix</keyword>
<sequence>MKKKIAIALYLITILICGWIIINYVKYVDISSNKTDWYVMDAKHKVSERTDINNYEKELLKNQIDQNRKNEKNIAKHRFSNSISCFCFDCHTTSLVSFYFPSPK</sequence>
<evidence type="ECO:0000256" key="1">
    <source>
        <dbReference type="SAM" id="Phobius"/>
    </source>
</evidence>
<dbReference type="EMBL" id="JBDJNQ010000004">
    <property type="protein sequence ID" value="MEN5377561.1"/>
    <property type="molecule type" value="Genomic_DNA"/>
</dbReference>
<keyword evidence="1" id="KW-0472">Membrane</keyword>
<evidence type="ECO:0000313" key="2">
    <source>
        <dbReference type="EMBL" id="MEN5377561.1"/>
    </source>
</evidence>
<feature type="transmembrane region" description="Helical" evidence="1">
    <location>
        <begin position="7"/>
        <end position="25"/>
    </location>
</feature>
<accession>A0ABV0BS46</accession>
<comment type="caution">
    <text evidence="2">The sequence shown here is derived from an EMBL/GenBank/DDBJ whole genome shotgun (WGS) entry which is preliminary data.</text>
</comment>
<keyword evidence="1" id="KW-0812">Transmembrane</keyword>
<proteinExistence type="predicted"/>
<reference evidence="2 3" key="1">
    <citation type="submission" date="2024-04" db="EMBL/GenBank/DDBJ databases">
        <title>WGS of bacteria from Torrens River.</title>
        <authorList>
            <person name="Wyrsch E.R."/>
            <person name="Drigo B."/>
        </authorList>
    </citation>
    <scope>NUCLEOTIDE SEQUENCE [LARGE SCALE GENOMIC DNA]</scope>
    <source>
        <strain evidence="2 3">TWI391</strain>
    </source>
</reference>
<dbReference type="RefSeq" id="WP_132773103.1">
    <property type="nucleotide sequence ID" value="NZ_JAOQNK010000001.1"/>
</dbReference>
<organism evidence="2 3">
    <name type="scientific">Sphingobacterium kitahiroshimense</name>
    <dbReference type="NCBI Taxonomy" id="470446"/>
    <lineage>
        <taxon>Bacteria</taxon>
        <taxon>Pseudomonadati</taxon>
        <taxon>Bacteroidota</taxon>
        <taxon>Sphingobacteriia</taxon>
        <taxon>Sphingobacteriales</taxon>
        <taxon>Sphingobacteriaceae</taxon>
        <taxon>Sphingobacterium</taxon>
    </lineage>
</organism>